<dbReference type="GO" id="GO:0050071">
    <property type="term" value="F:phosphatidylglycerol lysyltransferase activity"/>
    <property type="evidence" value="ECO:0007669"/>
    <property type="project" value="UniProtKB-EC"/>
</dbReference>
<evidence type="ECO:0000256" key="12">
    <source>
        <dbReference type="ARBA" id="ARBA00031899"/>
    </source>
</evidence>
<evidence type="ECO:0000256" key="8">
    <source>
        <dbReference type="ARBA" id="ARBA00022989"/>
    </source>
</evidence>
<feature type="transmembrane region" description="Helical" evidence="14">
    <location>
        <begin position="215"/>
        <end position="237"/>
    </location>
</feature>
<feature type="transmembrane region" description="Helical" evidence="14">
    <location>
        <begin position="500"/>
        <end position="521"/>
    </location>
</feature>
<feature type="transmembrane region" description="Helical" evidence="14">
    <location>
        <begin position="91"/>
        <end position="115"/>
    </location>
</feature>
<keyword evidence="17" id="KW-1185">Reference proteome</keyword>
<evidence type="ECO:0000313" key="17">
    <source>
        <dbReference type="Proteomes" id="UP000295238"/>
    </source>
</evidence>
<dbReference type="InterPro" id="IPR051211">
    <property type="entry name" value="PG_lysyltransferase"/>
</dbReference>
<gene>
    <name evidence="16" type="primary">mprF</name>
    <name evidence="16" type="ORF">E2F50_16085</name>
</gene>
<dbReference type="OrthoDB" id="145485at2"/>
<dbReference type="Proteomes" id="UP000295238">
    <property type="component" value="Unassembled WGS sequence"/>
</dbReference>
<organism evidence="16 17">
    <name type="scientific">Rhizobium deserti</name>
    <dbReference type="NCBI Taxonomy" id="2547961"/>
    <lineage>
        <taxon>Bacteria</taxon>
        <taxon>Pseudomonadati</taxon>
        <taxon>Pseudomonadota</taxon>
        <taxon>Alphaproteobacteria</taxon>
        <taxon>Hyphomicrobiales</taxon>
        <taxon>Rhizobiaceae</taxon>
        <taxon>Rhizobium/Agrobacterium group</taxon>
        <taxon>Rhizobium</taxon>
    </lineage>
</organism>
<keyword evidence="8 14" id="KW-1133">Transmembrane helix</keyword>
<evidence type="ECO:0000256" key="10">
    <source>
        <dbReference type="ARBA" id="ARBA00023136"/>
    </source>
</evidence>
<keyword evidence="5" id="KW-1003">Cell membrane</keyword>
<evidence type="ECO:0000313" key="16">
    <source>
        <dbReference type="EMBL" id="TDK34363.1"/>
    </source>
</evidence>
<dbReference type="GO" id="GO:0055091">
    <property type="term" value="P:phospholipid homeostasis"/>
    <property type="evidence" value="ECO:0007669"/>
    <property type="project" value="TreeGrafter"/>
</dbReference>
<dbReference type="PANTHER" id="PTHR34697:SF2">
    <property type="entry name" value="PHOSPHATIDYLGLYCEROL LYSYLTRANSFERASE"/>
    <property type="match status" value="1"/>
</dbReference>
<dbReference type="InterPro" id="IPR022791">
    <property type="entry name" value="L-PG_synthase/AglD"/>
</dbReference>
<dbReference type="GO" id="GO:0046677">
    <property type="term" value="P:response to antibiotic"/>
    <property type="evidence" value="ECO:0007669"/>
    <property type="project" value="UniProtKB-KW"/>
</dbReference>
<evidence type="ECO:0000256" key="2">
    <source>
        <dbReference type="ARBA" id="ARBA00008627"/>
    </source>
</evidence>
<comment type="similarity">
    <text evidence="2">Belongs to the LPG synthase family.</text>
</comment>
<feature type="domain" description="Phosphatidylglycerol lysyltransferase C-terminal" evidence="15">
    <location>
        <begin position="547"/>
        <end position="832"/>
    </location>
</feature>
<feature type="transmembrane region" description="Helical" evidence="14">
    <location>
        <begin position="372"/>
        <end position="391"/>
    </location>
</feature>
<feature type="transmembrane region" description="Helical" evidence="14">
    <location>
        <begin position="135"/>
        <end position="162"/>
    </location>
</feature>
<name>A0A4R5UFT6_9HYPH</name>
<feature type="transmembrane region" description="Helical" evidence="14">
    <location>
        <begin position="458"/>
        <end position="480"/>
    </location>
</feature>
<evidence type="ECO:0000256" key="6">
    <source>
        <dbReference type="ARBA" id="ARBA00022679"/>
    </source>
</evidence>
<feature type="transmembrane region" description="Helical" evidence="14">
    <location>
        <begin position="428"/>
        <end position="446"/>
    </location>
</feature>
<evidence type="ECO:0000256" key="5">
    <source>
        <dbReference type="ARBA" id="ARBA00022475"/>
    </source>
</evidence>
<feature type="transmembrane region" description="Helical" evidence="14">
    <location>
        <begin position="403"/>
        <end position="422"/>
    </location>
</feature>
<dbReference type="RefSeq" id="WP_133317201.1">
    <property type="nucleotide sequence ID" value="NZ_SMTL01000004.1"/>
</dbReference>
<dbReference type="SUPFAM" id="SSF55729">
    <property type="entry name" value="Acyl-CoA N-acyltransferases (Nat)"/>
    <property type="match status" value="1"/>
</dbReference>
<comment type="catalytic activity">
    <reaction evidence="13">
        <text>L-lysyl-tRNA(Lys) + a 1,2-diacyl-sn-glycero-3-phospho-(1'-sn-glycerol) = a 1,2-diacyl-sn-glycero-3-phospho-1'-(3'-O-L-lysyl)-sn-glycerol + tRNA(Lys)</text>
        <dbReference type="Rhea" id="RHEA:10668"/>
        <dbReference type="Rhea" id="RHEA-COMP:9696"/>
        <dbReference type="Rhea" id="RHEA-COMP:9697"/>
        <dbReference type="ChEBI" id="CHEBI:64716"/>
        <dbReference type="ChEBI" id="CHEBI:75792"/>
        <dbReference type="ChEBI" id="CHEBI:78442"/>
        <dbReference type="ChEBI" id="CHEBI:78529"/>
        <dbReference type="EC" id="2.3.2.3"/>
    </reaction>
</comment>
<feature type="transmembrane region" description="Helical" evidence="14">
    <location>
        <begin position="334"/>
        <end position="352"/>
    </location>
</feature>
<evidence type="ECO:0000256" key="1">
    <source>
        <dbReference type="ARBA" id="ARBA00004651"/>
    </source>
</evidence>
<keyword evidence="11" id="KW-0046">Antibiotic resistance</keyword>
<evidence type="ECO:0000256" key="7">
    <source>
        <dbReference type="ARBA" id="ARBA00022692"/>
    </source>
</evidence>
<feature type="transmembrane region" description="Helical" evidence="14">
    <location>
        <begin position="249"/>
        <end position="276"/>
    </location>
</feature>
<feature type="transmembrane region" description="Helical" evidence="14">
    <location>
        <begin position="830"/>
        <end position="853"/>
    </location>
</feature>
<dbReference type="Pfam" id="PF03706">
    <property type="entry name" value="LPG_synthase_TM"/>
    <property type="match status" value="1"/>
</dbReference>
<keyword evidence="9" id="KW-0443">Lipid metabolism</keyword>
<dbReference type="EC" id="2.3.2.3" evidence="3"/>
<reference evidence="16 17" key="1">
    <citation type="submission" date="2019-03" db="EMBL/GenBank/DDBJ databases">
        <title>Rhizobium sp. nov., an bacterium isolated from biocrust in Mu Us Desert.</title>
        <authorList>
            <person name="Lixiong L."/>
        </authorList>
    </citation>
    <scope>NUCLEOTIDE SEQUENCE [LARGE SCALE GENOMIC DNA]</scope>
    <source>
        <strain evidence="16 17">SPY-1</strain>
    </source>
</reference>
<evidence type="ECO:0000256" key="4">
    <source>
        <dbReference type="ARBA" id="ARBA00021546"/>
    </source>
</evidence>
<dbReference type="PANTHER" id="PTHR34697">
    <property type="entry name" value="PHOSPHATIDYLGLYCEROL LYSYLTRANSFERASE"/>
    <property type="match status" value="1"/>
</dbReference>
<accession>A0A4R5UFT6</accession>
<evidence type="ECO:0000256" key="9">
    <source>
        <dbReference type="ARBA" id="ARBA00023098"/>
    </source>
</evidence>
<evidence type="ECO:0000259" key="15">
    <source>
        <dbReference type="Pfam" id="PF09924"/>
    </source>
</evidence>
<protein>
    <recommendedName>
        <fullName evidence="4">Phosphatidylglycerol lysyltransferase</fullName>
        <ecNumber evidence="3">2.3.2.3</ecNumber>
    </recommendedName>
    <alternativeName>
        <fullName evidence="12">Lysylphosphatidylglycerol synthase</fullName>
    </alternativeName>
</protein>
<feature type="transmembrane region" description="Helical" evidence="14">
    <location>
        <begin position="59"/>
        <end position="79"/>
    </location>
</feature>
<dbReference type="Pfam" id="PF09924">
    <property type="entry name" value="LPG_synthase_C"/>
    <property type="match status" value="1"/>
</dbReference>
<comment type="subcellular location">
    <subcellularLocation>
        <location evidence="1">Cell membrane</location>
        <topology evidence="1">Multi-pass membrane protein</topology>
    </subcellularLocation>
</comment>
<sequence>MNSDDRQRFSFSQFFENYRGYLIPLAVLLVFGFTAFAIYDLTTEVRYDDVIAALTATKWSSIGLAIFFTALSFVALIGYDMNALTYIGKRLRFLPVSMTAFSAYAVGNTAGFGALSGGAIRFRGYSRLGLTPDEVGRVIAFVTLAFGIGLLAVTALASLVTAPRIGAIIGIDGAWVRWLAILILVALSVLVIIGRDGREVVVGKVKLRLPDTRTSSQQFLITALDIAASASVLYVLLPQTDIGWPSFLAIYATAVGAGVLSHVPGGLGVFEAIIVAALGNAVDLDQVLGSLVLYRVIYHVLPLLVATLFIIALEVQQLTHHPVASTLRKLEFRLAPLLLATFAMIAGAMLVFSSVTPTPDSDLDILFNYLPLPLVESAHFLSSILGIVLFVTSRGLAQRLDGAWWTAVVCTALALLFSFVRALALFEAGFLVTLLVGLLLSAKLFTRPASLFRQALTPAWIVAMLILVAGALTILFFVYREVDYSHELWWQFEFSAEAPRGLRAILGVAIASAVIAIFSLLRPAATRTAPSTDDDVQRAISIVMSQDSADANLVRMGDKRLMFSDNGKAFIMYGIQGRSWIALFDPVGPAEETPELVWRFVEEARAQGGRAIFYQISPALLPYCADAGLRAFRLGELAIVELPHFDLKGSRLSGLRQAVNKGLREGLEFEVIQQAEVLASIDALRAVSDSWLALHSTREKTFSLGAFREDYVSAQPVAVLRKEGRIIAFATLSLTDTRKEGTVDLMRFAPDAPKGSMDFLFVRIMEYLRDAGYREFNLGMAPLAGMAQREAAPAWDRVGSVVFEHGERFYNFKGLKAFKSKFHPRWEPRYLAVASVGPAIAMMDATLLIGGGLRGVVGK</sequence>
<keyword evidence="10 14" id="KW-0472">Membrane</keyword>
<dbReference type="NCBIfam" id="NF033480">
    <property type="entry name" value="bifunc_MprF"/>
    <property type="match status" value="1"/>
</dbReference>
<feature type="transmembrane region" description="Helical" evidence="14">
    <location>
        <begin position="21"/>
        <end position="39"/>
    </location>
</feature>
<dbReference type="GO" id="GO:0006629">
    <property type="term" value="P:lipid metabolic process"/>
    <property type="evidence" value="ECO:0007669"/>
    <property type="project" value="UniProtKB-KW"/>
</dbReference>
<dbReference type="GO" id="GO:0005886">
    <property type="term" value="C:plasma membrane"/>
    <property type="evidence" value="ECO:0007669"/>
    <property type="project" value="UniProtKB-SubCell"/>
</dbReference>
<keyword evidence="7 14" id="KW-0812">Transmembrane</keyword>
<dbReference type="EMBL" id="SMTL01000004">
    <property type="protein sequence ID" value="TDK34363.1"/>
    <property type="molecule type" value="Genomic_DNA"/>
</dbReference>
<evidence type="ECO:0000256" key="11">
    <source>
        <dbReference type="ARBA" id="ARBA00023251"/>
    </source>
</evidence>
<feature type="transmembrane region" description="Helical" evidence="14">
    <location>
        <begin position="174"/>
        <end position="195"/>
    </location>
</feature>
<comment type="caution">
    <text evidence="16">The sequence shown here is derived from an EMBL/GenBank/DDBJ whole genome shotgun (WGS) entry which is preliminary data.</text>
</comment>
<evidence type="ECO:0000256" key="13">
    <source>
        <dbReference type="ARBA" id="ARBA00047540"/>
    </source>
</evidence>
<proteinExistence type="inferred from homology"/>
<dbReference type="InterPro" id="IPR024320">
    <property type="entry name" value="LPG_synthase_C"/>
</dbReference>
<feature type="transmembrane region" description="Helical" evidence="14">
    <location>
        <begin position="296"/>
        <end position="313"/>
    </location>
</feature>
<dbReference type="AlphaFoldDB" id="A0A4R5UFT6"/>
<evidence type="ECO:0000256" key="3">
    <source>
        <dbReference type="ARBA" id="ARBA00012014"/>
    </source>
</evidence>
<keyword evidence="6" id="KW-0808">Transferase</keyword>
<evidence type="ECO:0000256" key="14">
    <source>
        <dbReference type="SAM" id="Phobius"/>
    </source>
</evidence>
<dbReference type="InterPro" id="IPR016181">
    <property type="entry name" value="Acyl_CoA_acyltransferase"/>
</dbReference>